<evidence type="ECO:0000256" key="1">
    <source>
        <dbReference type="ARBA" id="ARBA00004651"/>
    </source>
</evidence>
<dbReference type="InterPro" id="IPR002781">
    <property type="entry name" value="TM_pro_TauE-like"/>
</dbReference>
<keyword evidence="5 8" id="KW-0812">Transmembrane</keyword>
<name>A0A4Q7NI23_9BURK</name>
<reference evidence="9 10" key="1">
    <citation type="submission" date="2019-02" db="EMBL/GenBank/DDBJ databases">
        <title>Genomic Encyclopedia of Type Strains, Phase IV (KMG-IV): sequencing the most valuable type-strain genomes for metagenomic binning, comparative biology and taxonomic classification.</title>
        <authorList>
            <person name="Goeker M."/>
        </authorList>
    </citation>
    <scope>NUCLEOTIDE SEQUENCE [LARGE SCALE GENOMIC DNA]</scope>
    <source>
        <strain evidence="9 10">K24</strain>
    </source>
</reference>
<dbReference type="Proteomes" id="UP000292445">
    <property type="component" value="Unassembled WGS sequence"/>
</dbReference>
<accession>A0A4Q7NI23</accession>
<dbReference type="EMBL" id="SGXC01000001">
    <property type="protein sequence ID" value="RZS84549.1"/>
    <property type="molecule type" value="Genomic_DNA"/>
</dbReference>
<keyword evidence="6 8" id="KW-1133">Transmembrane helix</keyword>
<keyword evidence="10" id="KW-1185">Reference proteome</keyword>
<comment type="similarity">
    <text evidence="2 8">Belongs to the 4-toluene sulfonate uptake permease (TSUP) (TC 2.A.102) family.</text>
</comment>
<dbReference type="Pfam" id="PF01925">
    <property type="entry name" value="TauE"/>
    <property type="match status" value="1"/>
</dbReference>
<feature type="transmembrane region" description="Helical" evidence="8">
    <location>
        <begin position="224"/>
        <end position="243"/>
    </location>
</feature>
<comment type="caution">
    <text evidence="9">The sequence shown here is derived from an EMBL/GenBank/DDBJ whole genome shotgun (WGS) entry which is preliminary data.</text>
</comment>
<protein>
    <recommendedName>
        <fullName evidence="8">Probable membrane transporter protein</fullName>
    </recommendedName>
</protein>
<comment type="subcellular location">
    <subcellularLocation>
        <location evidence="1 8">Cell membrane</location>
        <topology evidence="1 8">Multi-pass membrane protein</topology>
    </subcellularLocation>
</comment>
<evidence type="ECO:0000256" key="4">
    <source>
        <dbReference type="ARBA" id="ARBA00022475"/>
    </source>
</evidence>
<evidence type="ECO:0000256" key="3">
    <source>
        <dbReference type="ARBA" id="ARBA00022448"/>
    </source>
</evidence>
<dbReference type="PANTHER" id="PTHR30269:SF0">
    <property type="entry name" value="MEMBRANE TRANSPORTER PROTEIN YFCA-RELATED"/>
    <property type="match status" value="1"/>
</dbReference>
<evidence type="ECO:0000256" key="8">
    <source>
        <dbReference type="RuleBase" id="RU363041"/>
    </source>
</evidence>
<dbReference type="InterPro" id="IPR052017">
    <property type="entry name" value="TSUP"/>
</dbReference>
<dbReference type="OrthoDB" id="9807082at2"/>
<dbReference type="RefSeq" id="WP_130355903.1">
    <property type="nucleotide sequence ID" value="NZ_SGXC01000001.1"/>
</dbReference>
<feature type="transmembrane region" description="Helical" evidence="8">
    <location>
        <begin position="132"/>
        <end position="156"/>
    </location>
</feature>
<evidence type="ECO:0000256" key="7">
    <source>
        <dbReference type="ARBA" id="ARBA00023136"/>
    </source>
</evidence>
<evidence type="ECO:0000256" key="6">
    <source>
        <dbReference type="ARBA" id="ARBA00022989"/>
    </source>
</evidence>
<dbReference type="AlphaFoldDB" id="A0A4Q7NI23"/>
<gene>
    <name evidence="9" type="ORF">EV675_0566</name>
</gene>
<organism evidence="9 10">
    <name type="scientific">Pigmentiphaga kullae</name>
    <dbReference type="NCBI Taxonomy" id="151784"/>
    <lineage>
        <taxon>Bacteria</taxon>
        <taxon>Pseudomonadati</taxon>
        <taxon>Pseudomonadota</taxon>
        <taxon>Betaproteobacteria</taxon>
        <taxon>Burkholderiales</taxon>
        <taxon>Alcaligenaceae</taxon>
        <taxon>Pigmentiphaga</taxon>
    </lineage>
</organism>
<proteinExistence type="inferred from homology"/>
<dbReference type="GO" id="GO:0005886">
    <property type="term" value="C:plasma membrane"/>
    <property type="evidence" value="ECO:0007669"/>
    <property type="project" value="UniProtKB-SubCell"/>
</dbReference>
<evidence type="ECO:0000313" key="10">
    <source>
        <dbReference type="Proteomes" id="UP000292445"/>
    </source>
</evidence>
<sequence>MSDLLLLAAAFGAGMLNAAAGGGSFLTLPALVAVGMPAAVANATGTLALLPGYLTGAWALRRDIAQPAPGSLAALSGIALAGGIVGALLLLWTSGGVFRSAAPWLLLFATALFLFAPLMLRTARGRMLSPGAAAAGLFGVSLYGGYFNGGMGIMLLALFGMSRSGGFSAINGLKNLLSGVLTVVAAVVYVAGGLVEWREAGVMAVGATVGGFAGARLARRVPVAAMRAIVVLVGVSMSVFMFLKT</sequence>
<feature type="transmembrane region" description="Helical" evidence="8">
    <location>
        <begin position="176"/>
        <end position="195"/>
    </location>
</feature>
<dbReference type="PANTHER" id="PTHR30269">
    <property type="entry name" value="TRANSMEMBRANE PROTEIN YFCA"/>
    <property type="match status" value="1"/>
</dbReference>
<feature type="transmembrane region" description="Helical" evidence="8">
    <location>
        <begin position="72"/>
        <end position="95"/>
    </location>
</feature>
<keyword evidence="4 8" id="KW-1003">Cell membrane</keyword>
<feature type="transmembrane region" description="Helical" evidence="8">
    <location>
        <begin position="39"/>
        <end position="60"/>
    </location>
</feature>
<evidence type="ECO:0000256" key="2">
    <source>
        <dbReference type="ARBA" id="ARBA00009142"/>
    </source>
</evidence>
<evidence type="ECO:0000256" key="5">
    <source>
        <dbReference type="ARBA" id="ARBA00022692"/>
    </source>
</evidence>
<evidence type="ECO:0000313" key="9">
    <source>
        <dbReference type="EMBL" id="RZS84549.1"/>
    </source>
</evidence>
<keyword evidence="3" id="KW-0813">Transport</keyword>
<feature type="transmembrane region" description="Helical" evidence="8">
    <location>
        <begin position="101"/>
        <end position="120"/>
    </location>
</feature>
<keyword evidence="7 8" id="KW-0472">Membrane</keyword>